<keyword evidence="1" id="KW-0472">Membrane</keyword>
<dbReference type="HOGENOM" id="CLU_3047049_0_0_6"/>
<dbReference type="Proteomes" id="UP000024771">
    <property type="component" value="Chromosome"/>
</dbReference>
<evidence type="ECO:0000256" key="1">
    <source>
        <dbReference type="SAM" id="Phobius"/>
    </source>
</evidence>
<sequence>MAKIGEADIIMNIKMLYIIFDAVFAVLIAFPDITAFILKRNVITRMKAEVPSTM</sequence>
<dbReference type="EMBL" id="AYMZ01000008">
    <property type="protein sequence ID" value="ETF06853.1"/>
    <property type="molecule type" value="Genomic_DNA"/>
</dbReference>
<gene>
    <name evidence="2" type="ORF">PMO01_18565</name>
</gene>
<accession>V8R5B6</accession>
<comment type="caution">
    <text evidence="2">The sequence shown here is derived from an EMBL/GenBank/DDBJ whole genome shotgun (WGS) entry which is preliminary data.</text>
</comment>
<feature type="transmembrane region" description="Helical" evidence="1">
    <location>
        <begin position="15"/>
        <end position="38"/>
    </location>
</feature>
<proteinExistence type="predicted"/>
<name>V8R5B6_9PSED</name>
<dbReference type="AlphaFoldDB" id="V8R5B6"/>
<reference evidence="2" key="1">
    <citation type="journal article" date="2014" name="Genome Announc.">
        <title>Draft Genome Sequence of Pseudomonas moraviensis R28-S.</title>
        <authorList>
            <person name="Hunter S.S."/>
            <person name="Yano H."/>
            <person name="Loftie-Eaton W."/>
            <person name="Hughes J."/>
            <person name="De Gelder L."/>
            <person name="Stragier P."/>
            <person name="De Vos P."/>
            <person name="Settles M.L."/>
            <person name="Top E.M."/>
        </authorList>
    </citation>
    <scope>NUCLEOTIDE SEQUENCE [LARGE SCALE GENOMIC DNA]</scope>
    <source>
        <strain evidence="2">R28-S</strain>
    </source>
</reference>
<keyword evidence="1" id="KW-1133">Transmembrane helix</keyword>
<evidence type="ECO:0000313" key="2">
    <source>
        <dbReference type="EMBL" id="ETF06853.1"/>
    </source>
</evidence>
<keyword evidence="1" id="KW-0812">Transmembrane</keyword>
<protein>
    <submittedName>
        <fullName evidence="2">Uncharacterized protein</fullName>
    </submittedName>
</protein>
<organism evidence="2">
    <name type="scientific">Pseudomonas moraviensis R28-S</name>
    <dbReference type="NCBI Taxonomy" id="1395516"/>
    <lineage>
        <taxon>Bacteria</taxon>
        <taxon>Pseudomonadati</taxon>
        <taxon>Pseudomonadota</taxon>
        <taxon>Gammaproteobacteria</taxon>
        <taxon>Pseudomonadales</taxon>
        <taxon>Pseudomonadaceae</taxon>
        <taxon>Pseudomonas</taxon>
    </lineage>
</organism>